<evidence type="ECO:0000313" key="1">
    <source>
        <dbReference type="EMBL" id="CAI8034495.1"/>
    </source>
</evidence>
<organism evidence="1 2">
    <name type="scientific">Geodia barretti</name>
    <name type="common">Barrett's horny sponge</name>
    <dbReference type="NCBI Taxonomy" id="519541"/>
    <lineage>
        <taxon>Eukaryota</taxon>
        <taxon>Metazoa</taxon>
        <taxon>Porifera</taxon>
        <taxon>Demospongiae</taxon>
        <taxon>Heteroscleromorpha</taxon>
        <taxon>Tetractinellida</taxon>
        <taxon>Astrophorina</taxon>
        <taxon>Geodiidae</taxon>
        <taxon>Geodia</taxon>
    </lineage>
</organism>
<comment type="caution">
    <text evidence="1">The sequence shown here is derived from an EMBL/GenBank/DDBJ whole genome shotgun (WGS) entry which is preliminary data.</text>
</comment>
<sequence length="65" mass="7203">MGAVLKVILAATLVVTMICSLTAGMTMQLMPATSFILYTQCFLWRETQAIIVVMEKPTPVHKWSS</sequence>
<evidence type="ECO:0000313" key="2">
    <source>
        <dbReference type="Proteomes" id="UP001174909"/>
    </source>
</evidence>
<name>A0AA35X1G2_GEOBA</name>
<dbReference type="Proteomes" id="UP001174909">
    <property type="component" value="Unassembled WGS sequence"/>
</dbReference>
<dbReference type="EMBL" id="CASHTH010002736">
    <property type="protein sequence ID" value="CAI8034495.1"/>
    <property type="molecule type" value="Genomic_DNA"/>
</dbReference>
<dbReference type="AlphaFoldDB" id="A0AA35X1G2"/>
<protein>
    <submittedName>
        <fullName evidence="1">Uncharacterized protein</fullName>
    </submittedName>
</protein>
<accession>A0AA35X1G2</accession>
<proteinExistence type="predicted"/>
<keyword evidence="2" id="KW-1185">Reference proteome</keyword>
<gene>
    <name evidence="1" type="ORF">GBAR_LOCUS19415</name>
</gene>
<reference evidence="1" key="1">
    <citation type="submission" date="2023-03" db="EMBL/GenBank/DDBJ databases">
        <authorList>
            <person name="Steffen K."/>
            <person name="Cardenas P."/>
        </authorList>
    </citation>
    <scope>NUCLEOTIDE SEQUENCE</scope>
</reference>